<dbReference type="OrthoDB" id="7392499at2759"/>
<dbReference type="InParanoid" id="A0A218ZFJ2"/>
<dbReference type="Proteomes" id="UP000242519">
    <property type="component" value="Unassembled WGS sequence"/>
</dbReference>
<sequence length="178" mass="19749">MRFFIMIKASRIDHIGPNDDSVGHLHDIIQYNEVMDIMLSGAADECGGLTLLDYNPLILKAANTYVEFLFTLFNEYTGPSPSELLRTSVPRYGLTTASEAEIATLEGHEDDISWPNALRKTLSERGGMNRSASDYSAIDAMLCGYSSGKGHGLLRQNTAGNWEDTQFSRYMEQQLGVD</sequence>
<gene>
    <name evidence="1" type="ORF">B2J93_8815</name>
</gene>
<evidence type="ECO:0000313" key="2">
    <source>
        <dbReference type="Proteomes" id="UP000242519"/>
    </source>
</evidence>
<name>A0A218ZFJ2_9HELO</name>
<dbReference type="Gene3D" id="1.10.1200.140">
    <property type="entry name" value="Alkaline phosphatase, crown domain"/>
    <property type="match status" value="1"/>
</dbReference>
<proteinExistence type="predicted"/>
<organism evidence="1 2">
    <name type="scientific">Diplocarpon coronariae</name>
    <dbReference type="NCBI Taxonomy" id="2795749"/>
    <lineage>
        <taxon>Eukaryota</taxon>
        <taxon>Fungi</taxon>
        <taxon>Dikarya</taxon>
        <taxon>Ascomycota</taxon>
        <taxon>Pezizomycotina</taxon>
        <taxon>Leotiomycetes</taxon>
        <taxon>Helotiales</taxon>
        <taxon>Drepanopezizaceae</taxon>
        <taxon>Diplocarpon</taxon>
    </lineage>
</organism>
<accession>A0A218ZFJ2</accession>
<keyword evidence="2" id="KW-1185">Reference proteome</keyword>
<dbReference type="Gene3D" id="3.40.720.10">
    <property type="entry name" value="Alkaline Phosphatase, subunit A"/>
    <property type="match status" value="1"/>
</dbReference>
<dbReference type="InterPro" id="IPR042085">
    <property type="entry name" value="Ap_crown"/>
</dbReference>
<reference evidence="1 2" key="1">
    <citation type="submission" date="2017-04" db="EMBL/GenBank/DDBJ databases">
        <title>Draft genome sequence of Marssonina coronaria NL1: causal agent of apple blotch.</title>
        <authorList>
            <person name="Cheng Q."/>
        </authorList>
    </citation>
    <scope>NUCLEOTIDE SEQUENCE [LARGE SCALE GENOMIC DNA]</scope>
    <source>
        <strain evidence="1 2">NL1</strain>
    </source>
</reference>
<protein>
    <submittedName>
        <fullName evidence="1">Uncharacterized protein</fullName>
    </submittedName>
</protein>
<dbReference type="EMBL" id="MZNU01000034">
    <property type="protein sequence ID" value="OWP06758.1"/>
    <property type="molecule type" value="Genomic_DNA"/>
</dbReference>
<evidence type="ECO:0000313" key="1">
    <source>
        <dbReference type="EMBL" id="OWP06758.1"/>
    </source>
</evidence>
<dbReference type="InterPro" id="IPR017850">
    <property type="entry name" value="Alkaline_phosphatase_core_sf"/>
</dbReference>
<dbReference type="AlphaFoldDB" id="A0A218ZFJ2"/>
<dbReference type="STRING" id="503106.A0A218ZFJ2"/>
<comment type="caution">
    <text evidence="1">The sequence shown here is derived from an EMBL/GenBank/DDBJ whole genome shotgun (WGS) entry which is preliminary data.</text>
</comment>